<dbReference type="EMBL" id="FP565814">
    <property type="protein sequence ID" value="CBH24575.1"/>
    <property type="molecule type" value="Genomic_DNA"/>
</dbReference>
<dbReference type="Proteomes" id="UP000000933">
    <property type="component" value="Chromosome"/>
</dbReference>
<dbReference type="AlphaFoldDB" id="D5H970"/>
<gene>
    <name evidence="1" type="ordered locus">SRM_01654</name>
</gene>
<evidence type="ECO:0000313" key="2">
    <source>
        <dbReference type="Proteomes" id="UP000000933"/>
    </source>
</evidence>
<proteinExistence type="predicted"/>
<sequence>MDLVNARSISGAGVFLFLAEAGERTWGALTAAHDGIRRCLPGLSVDERHDGALCTSAAEDAHIGGSDTLVTRGFATINMS</sequence>
<reference evidence="1 2" key="1">
    <citation type="journal article" date="2010" name="ISME J.">
        <title>Fine-scale evolution: genomic, phenotypic and ecological differentiation in two coexisting Salinibacter ruber strains.</title>
        <authorList>
            <person name="Pena A."/>
            <person name="Teeling H."/>
            <person name="Huerta-Cepas J."/>
            <person name="Santos F."/>
            <person name="Yarza P."/>
            <person name="Brito-Echeverria J."/>
            <person name="Lucio M."/>
            <person name="Schmitt-Kopplin P."/>
            <person name="Meseguer I."/>
            <person name="Schenowitz C."/>
            <person name="Dossat C."/>
            <person name="Barbe V."/>
            <person name="Dopazo J."/>
            <person name="Rossello-Mora R."/>
            <person name="Schuler M."/>
            <person name="Glockner F.O."/>
            <person name="Amann R."/>
            <person name="Gabaldon T."/>
            <person name="Anton J."/>
        </authorList>
    </citation>
    <scope>NUCLEOTIDE SEQUENCE [LARGE SCALE GENOMIC DNA]</scope>
    <source>
        <strain evidence="1 2">M8</strain>
    </source>
</reference>
<evidence type="ECO:0000313" key="1">
    <source>
        <dbReference type="EMBL" id="CBH24575.1"/>
    </source>
</evidence>
<name>D5H970_SALRM</name>
<protein>
    <submittedName>
        <fullName evidence="1">Uncharacterized protein</fullName>
    </submittedName>
</protein>
<dbReference type="KEGG" id="srm:SRM_01654"/>
<reference evidence="2" key="2">
    <citation type="submission" date="2010-04" db="EMBL/GenBank/DDBJ databases">
        <title>Genome sequence of Salinibacter ruber M8.</title>
        <authorList>
            <consortium name="Genoscope"/>
        </authorList>
    </citation>
    <scope>NUCLEOTIDE SEQUENCE [LARGE SCALE GENOMIC DNA]</scope>
    <source>
        <strain evidence="2">M8</strain>
    </source>
</reference>
<organism evidence="1 2">
    <name type="scientific">Salinibacter ruber (strain M8)</name>
    <dbReference type="NCBI Taxonomy" id="761659"/>
    <lineage>
        <taxon>Bacteria</taxon>
        <taxon>Pseudomonadati</taxon>
        <taxon>Rhodothermota</taxon>
        <taxon>Rhodothermia</taxon>
        <taxon>Rhodothermales</taxon>
        <taxon>Salinibacteraceae</taxon>
        <taxon>Salinibacter</taxon>
    </lineage>
</organism>
<accession>D5H970</accession>
<dbReference type="HOGENOM" id="CLU_2587714_0_0_10"/>